<dbReference type="InterPro" id="IPR008949">
    <property type="entry name" value="Isoprenoid_synthase_dom_sf"/>
</dbReference>
<comment type="similarity">
    <text evidence="2 6">Belongs to the terpene synthase family.</text>
</comment>
<evidence type="ECO:0000256" key="2">
    <source>
        <dbReference type="ARBA" id="ARBA00006333"/>
    </source>
</evidence>
<dbReference type="PANTHER" id="PTHR35201:SF4">
    <property type="entry name" value="BETA-PINACENE SYNTHASE-RELATED"/>
    <property type="match status" value="1"/>
</dbReference>
<proteinExistence type="inferred from homology"/>
<keyword evidence="5 6" id="KW-0456">Lyase</keyword>
<evidence type="ECO:0000256" key="6">
    <source>
        <dbReference type="RuleBase" id="RU366034"/>
    </source>
</evidence>
<reference evidence="7 8" key="1">
    <citation type="journal article" date="2018" name="Evol. Lett.">
        <title>Horizontal gene cluster transfer increased hallucinogenic mushroom diversity.</title>
        <authorList>
            <person name="Reynolds H.T."/>
            <person name="Vijayakumar V."/>
            <person name="Gluck-Thaler E."/>
            <person name="Korotkin H.B."/>
            <person name="Matheny P.B."/>
            <person name="Slot J.C."/>
        </authorList>
    </citation>
    <scope>NUCLEOTIDE SEQUENCE [LARGE SCALE GENOMIC DNA]</scope>
    <source>
        <strain evidence="7 8">2629</strain>
    </source>
</reference>
<evidence type="ECO:0000256" key="5">
    <source>
        <dbReference type="ARBA" id="ARBA00023239"/>
    </source>
</evidence>
<dbReference type="GO" id="GO:0008299">
    <property type="term" value="P:isoprenoid biosynthetic process"/>
    <property type="evidence" value="ECO:0007669"/>
    <property type="project" value="UniProtKB-ARBA"/>
</dbReference>
<dbReference type="SFLD" id="SFLDG01020">
    <property type="entry name" value="Terpene_Cyclase_Like_2"/>
    <property type="match status" value="1"/>
</dbReference>
<dbReference type="AlphaFoldDB" id="A0A409VCS1"/>
<evidence type="ECO:0000256" key="1">
    <source>
        <dbReference type="ARBA" id="ARBA00001946"/>
    </source>
</evidence>
<name>A0A409VCS1_9AGAR</name>
<dbReference type="STRING" id="181874.A0A409VCS1"/>
<evidence type="ECO:0000256" key="4">
    <source>
        <dbReference type="ARBA" id="ARBA00022842"/>
    </source>
</evidence>
<evidence type="ECO:0000256" key="3">
    <source>
        <dbReference type="ARBA" id="ARBA00022723"/>
    </source>
</evidence>
<accession>A0A409VCS1</accession>
<dbReference type="Gene3D" id="1.10.600.10">
    <property type="entry name" value="Farnesyl Diphosphate Synthase"/>
    <property type="match status" value="1"/>
</dbReference>
<dbReference type="EC" id="4.2.3.-" evidence="6"/>
<sequence>MIFSTQHYIPDLLVSWPWKRSCNAHLAEVEGASVKWIESLGLFEPKQLRKFKSCKFDLLGALVGPLESPEHLRISCDLMNFYFACDEYTDVTDKETARMITEDVMSILRGEVIDTEAPHSCKPLNRMTQEFYERTLSVVGDDAAGMEHFIKDFDDYTRAVIIEADERERNHIRNVHEYFILRRDTCGAKPSFSFFGLGLNIPSYVFEEPTMLSLIDSASDLIAMVNDLHSYGLERSRGLDGHNVVTAIMHEHQIDLQAALHWLSGYATRTVARFISDRAKLPSYGPHIDAAVNTFIDRMGRCVRGYDAWSYETDRYYGKHGLRVQKTRKAVLLRTGILGSSLGYITRKQLTVSLAS</sequence>
<dbReference type="EMBL" id="NHTK01006099">
    <property type="protein sequence ID" value="PPQ64039.1"/>
    <property type="molecule type" value="Genomic_DNA"/>
</dbReference>
<protein>
    <recommendedName>
        <fullName evidence="6">Terpene synthase</fullName>
        <ecNumber evidence="6">4.2.3.-</ecNumber>
    </recommendedName>
</protein>
<dbReference type="GO" id="GO:0046872">
    <property type="term" value="F:metal ion binding"/>
    <property type="evidence" value="ECO:0007669"/>
    <property type="project" value="UniProtKB-KW"/>
</dbReference>
<dbReference type="SUPFAM" id="SSF48576">
    <property type="entry name" value="Terpenoid synthases"/>
    <property type="match status" value="1"/>
</dbReference>
<comment type="caution">
    <text evidence="7">The sequence shown here is derived from an EMBL/GenBank/DDBJ whole genome shotgun (WGS) entry which is preliminary data.</text>
</comment>
<dbReference type="InParanoid" id="A0A409VCS1"/>
<evidence type="ECO:0000313" key="7">
    <source>
        <dbReference type="EMBL" id="PPQ64039.1"/>
    </source>
</evidence>
<dbReference type="Proteomes" id="UP000284842">
    <property type="component" value="Unassembled WGS sequence"/>
</dbReference>
<evidence type="ECO:0000313" key="8">
    <source>
        <dbReference type="Proteomes" id="UP000284842"/>
    </source>
</evidence>
<dbReference type="GO" id="GO:0010333">
    <property type="term" value="F:terpene synthase activity"/>
    <property type="evidence" value="ECO:0007669"/>
    <property type="project" value="InterPro"/>
</dbReference>
<dbReference type="SFLD" id="SFLDS00005">
    <property type="entry name" value="Isoprenoid_Synthase_Type_I"/>
    <property type="match status" value="1"/>
</dbReference>
<organism evidence="7 8">
    <name type="scientific">Panaeolus cyanescens</name>
    <dbReference type="NCBI Taxonomy" id="181874"/>
    <lineage>
        <taxon>Eukaryota</taxon>
        <taxon>Fungi</taxon>
        <taxon>Dikarya</taxon>
        <taxon>Basidiomycota</taxon>
        <taxon>Agaricomycotina</taxon>
        <taxon>Agaricomycetes</taxon>
        <taxon>Agaricomycetidae</taxon>
        <taxon>Agaricales</taxon>
        <taxon>Agaricineae</taxon>
        <taxon>Galeropsidaceae</taxon>
        <taxon>Panaeolus</taxon>
    </lineage>
</organism>
<keyword evidence="8" id="KW-1185">Reference proteome</keyword>
<dbReference type="Pfam" id="PF19086">
    <property type="entry name" value="Terpene_syn_C_2"/>
    <property type="match status" value="1"/>
</dbReference>
<gene>
    <name evidence="7" type="ORF">CVT24_008852</name>
</gene>
<keyword evidence="4 6" id="KW-0460">Magnesium</keyword>
<dbReference type="InterPro" id="IPR034686">
    <property type="entry name" value="Terpene_cyclase-like_2"/>
</dbReference>
<dbReference type="OrthoDB" id="6486656at2759"/>
<comment type="cofactor">
    <cofactor evidence="1 6">
        <name>Mg(2+)</name>
        <dbReference type="ChEBI" id="CHEBI:18420"/>
    </cofactor>
</comment>
<keyword evidence="3 6" id="KW-0479">Metal-binding</keyword>
<dbReference type="PANTHER" id="PTHR35201">
    <property type="entry name" value="TERPENE SYNTHASE"/>
    <property type="match status" value="1"/>
</dbReference>